<proteinExistence type="predicted"/>
<dbReference type="EMBL" id="PSKQ01000023">
    <property type="protein sequence ID" value="MBE8722231.1"/>
    <property type="molecule type" value="Genomic_DNA"/>
</dbReference>
<dbReference type="InterPro" id="IPR022123">
    <property type="entry name" value="DUF3658"/>
</dbReference>
<protein>
    <recommendedName>
        <fullName evidence="5">DUF1835 domain-containing protein</fullName>
    </recommendedName>
</protein>
<comment type="caution">
    <text evidence="3">The sequence shown here is derived from an EMBL/GenBank/DDBJ whole genome shotgun (WGS) entry which is preliminary data.</text>
</comment>
<dbReference type="InterPro" id="IPR014973">
    <property type="entry name" value="DUF1835"/>
</dbReference>
<sequence>MSNKYLHITFGFARNATLVQSLIIDTEKDEILNFTDPLSQGPLCDLDHVDAIENRKRWLQKVFGSIQSEGDSNFIDDDLNGLRELIDRSNTYEKIYLWLGDEANEKITIARLLFHLHEASIPIYKLNFDKMEFRNEKGVKLDLTSLQVMHKEHISEASQHFEELSADDKQSFASIWDQLRTDQSMVHLFDRSGNYVSGDETFFDQYLLNHCNDEPKSSPLVVAYALFEIWKKFGGGCVGDSFLFYRLNELANRGKIKTSNPHENAERARVVFDVRKIC</sequence>
<evidence type="ECO:0000313" key="3">
    <source>
        <dbReference type="EMBL" id="MBE8722231.1"/>
    </source>
</evidence>
<gene>
    <name evidence="3" type="ORF">C4F40_16010</name>
</gene>
<accession>A0ABR9TA59</accession>
<dbReference type="Pfam" id="PF12395">
    <property type="entry name" value="DUF3658"/>
    <property type="match status" value="1"/>
</dbReference>
<reference evidence="3 4" key="1">
    <citation type="submission" date="2018-02" db="EMBL/GenBank/DDBJ databases">
        <title>Sphingobacterium KA21.</title>
        <authorList>
            <person name="Vasarhelyi B.M."/>
            <person name="Deshmukh S."/>
            <person name="Balint B."/>
            <person name="Kukolya J."/>
        </authorList>
    </citation>
    <scope>NUCLEOTIDE SEQUENCE [LARGE SCALE GENOMIC DNA]</scope>
    <source>
        <strain evidence="3 4">Ka21</strain>
    </source>
</reference>
<keyword evidence="4" id="KW-1185">Reference proteome</keyword>
<evidence type="ECO:0008006" key="5">
    <source>
        <dbReference type="Google" id="ProtNLM"/>
    </source>
</evidence>
<evidence type="ECO:0000313" key="4">
    <source>
        <dbReference type="Proteomes" id="UP000618319"/>
    </source>
</evidence>
<dbReference type="Pfam" id="PF08874">
    <property type="entry name" value="DUF1835"/>
    <property type="match status" value="1"/>
</dbReference>
<organism evidence="3 4">
    <name type="scientific">Sphingobacterium pedocola</name>
    <dbReference type="NCBI Taxonomy" id="2082722"/>
    <lineage>
        <taxon>Bacteria</taxon>
        <taxon>Pseudomonadati</taxon>
        <taxon>Bacteroidota</taxon>
        <taxon>Sphingobacteriia</taxon>
        <taxon>Sphingobacteriales</taxon>
        <taxon>Sphingobacteriaceae</taxon>
        <taxon>Sphingobacterium</taxon>
    </lineage>
</organism>
<evidence type="ECO:0000259" key="2">
    <source>
        <dbReference type="Pfam" id="PF12395"/>
    </source>
</evidence>
<name>A0ABR9TA59_9SPHI</name>
<feature type="domain" description="DUF1835" evidence="1">
    <location>
        <begin position="6"/>
        <end position="127"/>
    </location>
</feature>
<evidence type="ECO:0000259" key="1">
    <source>
        <dbReference type="Pfam" id="PF08874"/>
    </source>
</evidence>
<dbReference type="Proteomes" id="UP000618319">
    <property type="component" value="Unassembled WGS sequence"/>
</dbReference>
<feature type="domain" description="DUF3658" evidence="2">
    <location>
        <begin position="161"/>
        <end position="262"/>
    </location>
</feature>
<dbReference type="RefSeq" id="WP_196940147.1">
    <property type="nucleotide sequence ID" value="NZ_MU158690.1"/>
</dbReference>